<dbReference type="HAMAP" id="MF_00022">
    <property type="entry name" value="Glu_tRNA_synth_type1"/>
    <property type="match status" value="1"/>
</dbReference>
<evidence type="ECO:0000259" key="10">
    <source>
        <dbReference type="Pfam" id="PF19269"/>
    </source>
</evidence>
<dbReference type="GO" id="GO:0000049">
    <property type="term" value="F:tRNA binding"/>
    <property type="evidence" value="ECO:0007669"/>
    <property type="project" value="InterPro"/>
</dbReference>
<dbReference type="Pfam" id="PF19269">
    <property type="entry name" value="Anticodon_2"/>
    <property type="match status" value="1"/>
</dbReference>
<comment type="caution">
    <text evidence="8">Lacks conserved residue(s) required for the propagation of feature annotation.</text>
</comment>
<comment type="catalytic activity">
    <reaction evidence="8">
        <text>tRNA(Glu) + L-glutamate + ATP = L-glutamyl-tRNA(Glu) + AMP + diphosphate</text>
        <dbReference type="Rhea" id="RHEA:23540"/>
        <dbReference type="Rhea" id="RHEA-COMP:9663"/>
        <dbReference type="Rhea" id="RHEA-COMP:9680"/>
        <dbReference type="ChEBI" id="CHEBI:29985"/>
        <dbReference type="ChEBI" id="CHEBI:30616"/>
        <dbReference type="ChEBI" id="CHEBI:33019"/>
        <dbReference type="ChEBI" id="CHEBI:78442"/>
        <dbReference type="ChEBI" id="CHEBI:78520"/>
        <dbReference type="ChEBI" id="CHEBI:456215"/>
        <dbReference type="EC" id="6.1.1.17"/>
    </reaction>
</comment>
<keyword evidence="6 8" id="KW-0648">Protein biosynthesis</keyword>
<evidence type="ECO:0000259" key="9">
    <source>
        <dbReference type="Pfam" id="PF00749"/>
    </source>
</evidence>
<dbReference type="InterPro" id="IPR001412">
    <property type="entry name" value="aa-tRNA-synth_I_CS"/>
</dbReference>
<dbReference type="PROSITE" id="PS00178">
    <property type="entry name" value="AA_TRNA_LIGASE_I"/>
    <property type="match status" value="1"/>
</dbReference>
<protein>
    <recommendedName>
        <fullName evidence="8">Glutamate--tRNA ligase</fullName>
        <ecNumber evidence="8">6.1.1.17</ecNumber>
    </recommendedName>
    <alternativeName>
        <fullName evidence="8">Glutamyl-tRNA synthetase</fullName>
        <shortName evidence="8">GluRS</shortName>
    </alternativeName>
</protein>
<feature type="short sequence motif" description="'HIGH' region" evidence="8">
    <location>
        <begin position="7"/>
        <end position="17"/>
    </location>
</feature>
<dbReference type="NCBIfam" id="TIGR00464">
    <property type="entry name" value="gltX_bact"/>
    <property type="match status" value="1"/>
</dbReference>
<evidence type="ECO:0000256" key="1">
    <source>
        <dbReference type="ARBA" id="ARBA00007894"/>
    </source>
</evidence>
<comment type="subunit">
    <text evidence="8">Monomer.</text>
</comment>
<evidence type="ECO:0000313" key="12">
    <source>
        <dbReference type="Proteomes" id="UP000637906"/>
    </source>
</evidence>
<evidence type="ECO:0000256" key="3">
    <source>
        <dbReference type="ARBA" id="ARBA00022598"/>
    </source>
</evidence>
<dbReference type="GO" id="GO:0004818">
    <property type="term" value="F:glutamate-tRNA ligase activity"/>
    <property type="evidence" value="ECO:0007669"/>
    <property type="project" value="UniProtKB-UniRule"/>
</dbReference>
<evidence type="ECO:0000256" key="2">
    <source>
        <dbReference type="ARBA" id="ARBA00022490"/>
    </source>
</evidence>
<comment type="caution">
    <text evidence="11">The sequence shown here is derived from an EMBL/GenBank/DDBJ whole genome shotgun (WGS) entry which is preliminary data.</text>
</comment>
<comment type="function">
    <text evidence="8">Catalyzes the attachment of glutamate to tRNA(Glu) in a two-step reaction: glutamate is first activated by ATP to form Glu-AMP and then transferred to the acceptor end of tRNA(Glu).</text>
</comment>
<evidence type="ECO:0000256" key="6">
    <source>
        <dbReference type="ARBA" id="ARBA00022917"/>
    </source>
</evidence>
<keyword evidence="2 8" id="KW-0963">Cytoplasm</keyword>
<dbReference type="PRINTS" id="PR00987">
    <property type="entry name" value="TRNASYNTHGLU"/>
</dbReference>
<evidence type="ECO:0000256" key="5">
    <source>
        <dbReference type="ARBA" id="ARBA00022840"/>
    </source>
</evidence>
<gene>
    <name evidence="11" type="primary">gltX1</name>
    <name evidence="8" type="synonym">gltX</name>
    <name evidence="11" type="ORF">sL5_02520</name>
</gene>
<dbReference type="EMBL" id="BNGU01000006">
    <property type="protein sequence ID" value="GHM59259.1"/>
    <property type="molecule type" value="Genomic_DNA"/>
</dbReference>
<dbReference type="Proteomes" id="UP000637906">
    <property type="component" value="Unassembled WGS sequence"/>
</dbReference>
<keyword evidence="12" id="KW-1185">Reference proteome</keyword>
<comment type="similarity">
    <text evidence="1 8">Belongs to the class-I aminoacyl-tRNA synthetase family. Glutamate--tRNA ligase type 1 subfamily.</text>
</comment>
<comment type="subcellular location">
    <subcellularLocation>
        <location evidence="8">Cytoplasm</location>
    </subcellularLocation>
</comment>
<dbReference type="InterPro" id="IPR020751">
    <property type="entry name" value="aa-tRNA-synth_I_codon-bd_sub2"/>
</dbReference>
<sequence length="435" mass="50379">MLTRFAPSPTGYLHVGNIRTALVCYLYACSCGGKLLLRFDDTDVERSNVTYIDSIIEDLKWLGIETNLSFKQSERFERYNEIFSSLMKEGHIYACYESKEELDIKRKMQLKQGLPPIYDRSSLTLSAQQKEQYERKPYFRFKLDENAIISWNDEVRGEVKFLVKNISDPIIKRTDGSYTYMLPSTIDDIDYNITHVIRGEDHITNTAVQIHIINVLKAKVPKFAHLSLLHMGEDKISKRKGGLNIRYLKEDGLEPMAINSYLAKIGTSDVIKAQTSMKSLVESFSIQKFSAASVKFDLSDIYRLNAKILSNMSFESVKERLSSMQSSDFWYLIRDNIEKFSETEKWWKVCTTNIKTVIIDQEFIKLALSLLPEEKWDENTWIKWIELIMLKTKIKRNDLFMQLRLALTGLDKGPSLAKLLPLIGKERVILRLGDN</sequence>
<dbReference type="GO" id="GO:0005524">
    <property type="term" value="F:ATP binding"/>
    <property type="evidence" value="ECO:0007669"/>
    <property type="project" value="UniProtKB-UniRule"/>
</dbReference>
<organism evidence="11 12">
    <name type="scientific">Candidatus Mesenet longicola</name>
    <dbReference type="NCBI Taxonomy" id="1892558"/>
    <lineage>
        <taxon>Bacteria</taxon>
        <taxon>Pseudomonadati</taxon>
        <taxon>Pseudomonadota</taxon>
        <taxon>Alphaproteobacteria</taxon>
        <taxon>Rickettsiales</taxon>
        <taxon>Anaplasmataceae</taxon>
        <taxon>Candidatus Mesenet</taxon>
    </lineage>
</organism>
<proteinExistence type="inferred from homology"/>
<keyword evidence="3 8" id="KW-0436">Ligase</keyword>
<accession>A0A8J3HNR5</accession>
<feature type="domain" description="Glutamyl/glutaminyl-tRNA synthetase class Ib catalytic" evidence="9">
    <location>
        <begin position="2"/>
        <end position="300"/>
    </location>
</feature>
<dbReference type="InterPro" id="IPR014729">
    <property type="entry name" value="Rossmann-like_a/b/a_fold"/>
</dbReference>
<dbReference type="InterPro" id="IPR004527">
    <property type="entry name" value="Glu-tRNA-ligase_bac/mito"/>
</dbReference>
<dbReference type="SUPFAM" id="SSF52374">
    <property type="entry name" value="Nucleotidylyl transferase"/>
    <property type="match status" value="1"/>
</dbReference>
<dbReference type="InterPro" id="IPR008925">
    <property type="entry name" value="aa_tRNA-synth_I_cd-bd_sf"/>
</dbReference>
<dbReference type="PANTHER" id="PTHR43311">
    <property type="entry name" value="GLUTAMATE--TRNA LIGASE"/>
    <property type="match status" value="1"/>
</dbReference>
<dbReference type="PANTHER" id="PTHR43311:SF2">
    <property type="entry name" value="GLUTAMATE--TRNA LIGASE, MITOCHONDRIAL-RELATED"/>
    <property type="match status" value="1"/>
</dbReference>
<dbReference type="InterPro" id="IPR049940">
    <property type="entry name" value="GluQ/Sye"/>
</dbReference>
<dbReference type="EC" id="6.1.1.17" evidence="8"/>
<evidence type="ECO:0000256" key="7">
    <source>
        <dbReference type="ARBA" id="ARBA00023146"/>
    </source>
</evidence>
<keyword evidence="7 8" id="KW-0030">Aminoacyl-tRNA synthetase</keyword>
<dbReference type="Gene3D" id="1.10.10.350">
    <property type="match status" value="1"/>
</dbReference>
<feature type="short sequence motif" description="'KMSKS' region" evidence="8">
    <location>
        <begin position="235"/>
        <end position="239"/>
    </location>
</feature>
<evidence type="ECO:0000313" key="11">
    <source>
        <dbReference type="EMBL" id="GHM59259.1"/>
    </source>
</evidence>
<evidence type="ECO:0000256" key="8">
    <source>
        <dbReference type="HAMAP-Rule" id="MF_00022"/>
    </source>
</evidence>
<keyword evidence="5 8" id="KW-0067">ATP-binding</keyword>
<dbReference type="AlphaFoldDB" id="A0A8J3HNR5"/>
<feature type="binding site" evidence="8">
    <location>
        <position position="238"/>
    </location>
    <ligand>
        <name>ATP</name>
        <dbReference type="ChEBI" id="CHEBI:30616"/>
    </ligand>
</feature>
<dbReference type="GO" id="GO:0006424">
    <property type="term" value="P:glutamyl-tRNA aminoacylation"/>
    <property type="evidence" value="ECO:0007669"/>
    <property type="project" value="UniProtKB-UniRule"/>
</dbReference>
<keyword evidence="4 8" id="KW-0547">Nucleotide-binding</keyword>
<reference evidence="11 12" key="1">
    <citation type="journal article" date="2021" name="Microb. Ecol.">
        <title>Candidatus Mesenet longicola: Novel Endosymbionts of Brontispa longissima that Induce Cytoplasmic Incompatibility.</title>
        <authorList>
            <person name="Takano S."/>
            <person name="Gotoh Y."/>
            <person name="Hayashi T."/>
        </authorList>
    </citation>
    <scope>NUCLEOTIDE SEQUENCE [LARGE SCALE GENOMIC DNA]</scope>
    <source>
        <strain evidence="11">L5</strain>
    </source>
</reference>
<dbReference type="InterPro" id="IPR000924">
    <property type="entry name" value="Glu/Gln-tRNA-synth"/>
</dbReference>
<dbReference type="Gene3D" id="3.40.50.620">
    <property type="entry name" value="HUPs"/>
    <property type="match status" value="1"/>
</dbReference>
<dbReference type="GO" id="GO:0005737">
    <property type="term" value="C:cytoplasm"/>
    <property type="evidence" value="ECO:0007669"/>
    <property type="project" value="UniProtKB-SubCell"/>
</dbReference>
<name>A0A8J3HNR5_9RICK</name>
<dbReference type="InterPro" id="IPR045462">
    <property type="entry name" value="aa-tRNA-synth_I_cd-bd"/>
</dbReference>
<dbReference type="InterPro" id="IPR020058">
    <property type="entry name" value="Glu/Gln-tRNA-synth_Ib_cat-dom"/>
</dbReference>
<dbReference type="SUPFAM" id="SSF48163">
    <property type="entry name" value="An anticodon-binding domain of class I aminoacyl-tRNA synthetases"/>
    <property type="match status" value="1"/>
</dbReference>
<feature type="domain" description="Aminoacyl-tRNA synthetase class I anticodon-binding" evidence="10">
    <location>
        <begin position="364"/>
        <end position="432"/>
    </location>
</feature>
<evidence type="ECO:0000256" key="4">
    <source>
        <dbReference type="ARBA" id="ARBA00022741"/>
    </source>
</evidence>
<dbReference type="Pfam" id="PF00749">
    <property type="entry name" value="tRNA-synt_1c"/>
    <property type="match status" value="1"/>
</dbReference>